<evidence type="ECO:0000256" key="12">
    <source>
        <dbReference type="ARBA" id="ARBA00023136"/>
    </source>
</evidence>
<dbReference type="PROSITE" id="PS51384">
    <property type="entry name" value="FAD_FR"/>
    <property type="match status" value="1"/>
</dbReference>
<keyword evidence="7" id="KW-0274">FAD</keyword>
<keyword evidence="6" id="KW-0479">Metal-binding</keyword>
<keyword evidence="12 13" id="KW-0472">Membrane</keyword>
<evidence type="ECO:0000313" key="16">
    <source>
        <dbReference type="Proteomes" id="UP001549691"/>
    </source>
</evidence>
<keyword evidence="9" id="KW-0560">Oxidoreductase</keyword>
<gene>
    <name evidence="15" type="ORF">ABXR19_18740</name>
</gene>
<keyword evidence="3" id="KW-0285">Flavoprotein</keyword>
<feature type="transmembrane region" description="Helical" evidence="13">
    <location>
        <begin position="186"/>
        <end position="210"/>
    </location>
</feature>
<protein>
    <submittedName>
        <fullName evidence="15">Ferric reductase-like transmembrane domain-containing protein</fullName>
    </submittedName>
</protein>
<evidence type="ECO:0000259" key="14">
    <source>
        <dbReference type="PROSITE" id="PS51384"/>
    </source>
</evidence>
<reference evidence="15 16" key="1">
    <citation type="submission" date="2024-07" db="EMBL/GenBank/DDBJ databases">
        <title>Uliginosibacterium flavum JJ3220;KACC:17644.</title>
        <authorList>
            <person name="Kim M.K."/>
        </authorList>
    </citation>
    <scope>NUCLEOTIDE SEQUENCE [LARGE SCALE GENOMIC DNA]</scope>
    <source>
        <strain evidence="15 16">KACC:17644</strain>
    </source>
</reference>
<comment type="cofactor">
    <cofactor evidence="1">
        <name>FAD</name>
        <dbReference type="ChEBI" id="CHEBI:57692"/>
    </cofactor>
</comment>
<feature type="transmembrane region" description="Helical" evidence="13">
    <location>
        <begin position="37"/>
        <end position="58"/>
    </location>
</feature>
<keyword evidence="5" id="KW-0001">2Fe-2S</keyword>
<evidence type="ECO:0000256" key="7">
    <source>
        <dbReference type="ARBA" id="ARBA00022827"/>
    </source>
</evidence>
<evidence type="ECO:0000256" key="11">
    <source>
        <dbReference type="ARBA" id="ARBA00023014"/>
    </source>
</evidence>
<dbReference type="SUPFAM" id="SSF52343">
    <property type="entry name" value="Ferredoxin reductase-like, C-terminal NADP-linked domain"/>
    <property type="match status" value="1"/>
</dbReference>
<evidence type="ECO:0000256" key="13">
    <source>
        <dbReference type="SAM" id="Phobius"/>
    </source>
</evidence>
<sequence length="436" mass="47509">MKRTLLPLSLAITALWALSQSAEILLFTAPFLKLRAALTILSGALALGWMTYSMLLALRPVWLEQWLGGLDKLFVEHKWAGIGSVLWVGLHWLIELSPRTLVAWGWVTLPPRAPRGARPPMDWWIALGRQLAEPAAWLIIGLGIVALLRFVPYSWFRKLHKLFPIAFLMGAYHSVLGFPGGVASSALGIAMLVLAIFGSGVAVMSLASLIGRQRRVAGSVTSVVEHANGVIDLQIKPTGKWPGHRTGQFALLTLNHREGPHPFTIASDWQAGANLRFTIKPLGDYTRKLAGSLKSGDPAQIEGPYGGFDFGSADEPQLWIAGGIGLAPFLARLESLAASGGARQPIVLFYSVRNEQEAIFPPDLSELCARAGVELRLRVESRDGRFAASEIGQGLSAAASVWFCGPAAWGNGLRKVLRQQYGLLATRFHQEVFEFR</sequence>
<feature type="transmembrane region" description="Helical" evidence="13">
    <location>
        <begin position="162"/>
        <end position="180"/>
    </location>
</feature>
<dbReference type="InterPro" id="IPR017938">
    <property type="entry name" value="Riboflavin_synthase-like_b-brl"/>
</dbReference>
<dbReference type="PRINTS" id="PR00410">
    <property type="entry name" value="PHEHYDRXLASE"/>
</dbReference>
<dbReference type="InterPro" id="IPR050415">
    <property type="entry name" value="MRET"/>
</dbReference>
<dbReference type="Gene3D" id="2.40.30.10">
    <property type="entry name" value="Translation factors"/>
    <property type="match status" value="1"/>
</dbReference>
<evidence type="ECO:0000256" key="2">
    <source>
        <dbReference type="ARBA" id="ARBA00004141"/>
    </source>
</evidence>
<feature type="transmembrane region" description="Helical" evidence="13">
    <location>
        <begin position="135"/>
        <end position="155"/>
    </location>
</feature>
<dbReference type="Gene3D" id="3.40.50.80">
    <property type="entry name" value="Nucleotide-binding domain of ferredoxin-NADP reductase (FNR) module"/>
    <property type="match status" value="1"/>
</dbReference>
<keyword evidence="10" id="KW-0408">Iron</keyword>
<evidence type="ECO:0000256" key="4">
    <source>
        <dbReference type="ARBA" id="ARBA00022692"/>
    </source>
</evidence>
<evidence type="ECO:0000256" key="3">
    <source>
        <dbReference type="ARBA" id="ARBA00022630"/>
    </source>
</evidence>
<evidence type="ECO:0000256" key="5">
    <source>
        <dbReference type="ARBA" id="ARBA00022714"/>
    </source>
</evidence>
<evidence type="ECO:0000256" key="8">
    <source>
        <dbReference type="ARBA" id="ARBA00022989"/>
    </source>
</evidence>
<keyword evidence="16" id="KW-1185">Reference proteome</keyword>
<dbReference type="SUPFAM" id="SSF63380">
    <property type="entry name" value="Riboflavin synthase domain-like"/>
    <property type="match status" value="1"/>
</dbReference>
<dbReference type="InterPro" id="IPR013130">
    <property type="entry name" value="Fe3_Rdtase_TM_dom"/>
</dbReference>
<keyword evidence="8 13" id="KW-1133">Transmembrane helix</keyword>
<proteinExistence type="predicted"/>
<evidence type="ECO:0000313" key="15">
    <source>
        <dbReference type="EMBL" id="MET7016230.1"/>
    </source>
</evidence>
<dbReference type="CDD" id="cd06198">
    <property type="entry name" value="FNR_like_3"/>
    <property type="match status" value="1"/>
</dbReference>
<comment type="caution">
    <text evidence="15">The sequence shown here is derived from an EMBL/GenBank/DDBJ whole genome shotgun (WGS) entry which is preliminary data.</text>
</comment>
<dbReference type="InterPro" id="IPR039261">
    <property type="entry name" value="FNR_nucleotide-bd"/>
</dbReference>
<keyword evidence="11" id="KW-0411">Iron-sulfur</keyword>
<evidence type="ECO:0000256" key="6">
    <source>
        <dbReference type="ARBA" id="ARBA00022723"/>
    </source>
</evidence>
<dbReference type="RefSeq" id="WP_354602689.1">
    <property type="nucleotide sequence ID" value="NZ_JBEWZI010000032.1"/>
</dbReference>
<dbReference type="PANTHER" id="PTHR47354">
    <property type="entry name" value="NADH OXIDOREDUCTASE HCR"/>
    <property type="match status" value="1"/>
</dbReference>
<dbReference type="PANTHER" id="PTHR47354:SF8">
    <property type="entry name" value="1,2-PHENYLACETYL-COA EPOXIDASE, SUBUNIT E"/>
    <property type="match status" value="1"/>
</dbReference>
<feature type="domain" description="FAD-binding FR-type" evidence="14">
    <location>
        <begin position="213"/>
        <end position="311"/>
    </location>
</feature>
<comment type="subcellular location">
    <subcellularLocation>
        <location evidence="2">Membrane</location>
        <topology evidence="2">Multi-pass membrane protein</topology>
    </subcellularLocation>
</comment>
<organism evidence="15 16">
    <name type="scientific">Uliginosibacterium flavum</name>
    <dbReference type="NCBI Taxonomy" id="1396831"/>
    <lineage>
        <taxon>Bacteria</taxon>
        <taxon>Pseudomonadati</taxon>
        <taxon>Pseudomonadota</taxon>
        <taxon>Betaproteobacteria</taxon>
        <taxon>Rhodocyclales</taxon>
        <taxon>Zoogloeaceae</taxon>
        <taxon>Uliginosibacterium</taxon>
    </lineage>
</organism>
<evidence type="ECO:0000256" key="10">
    <source>
        <dbReference type="ARBA" id="ARBA00023004"/>
    </source>
</evidence>
<accession>A0ABV2TRP1</accession>
<name>A0ABV2TRP1_9RHOO</name>
<evidence type="ECO:0000256" key="1">
    <source>
        <dbReference type="ARBA" id="ARBA00001974"/>
    </source>
</evidence>
<dbReference type="Proteomes" id="UP001549691">
    <property type="component" value="Unassembled WGS sequence"/>
</dbReference>
<keyword evidence="4 13" id="KW-0812">Transmembrane</keyword>
<evidence type="ECO:0000256" key="9">
    <source>
        <dbReference type="ARBA" id="ARBA00023002"/>
    </source>
</evidence>
<dbReference type="InterPro" id="IPR017927">
    <property type="entry name" value="FAD-bd_FR_type"/>
</dbReference>
<dbReference type="Pfam" id="PF01794">
    <property type="entry name" value="Ferric_reduct"/>
    <property type="match status" value="1"/>
</dbReference>
<dbReference type="EMBL" id="JBEWZI010000032">
    <property type="protein sequence ID" value="MET7016230.1"/>
    <property type="molecule type" value="Genomic_DNA"/>
</dbReference>